<dbReference type="GO" id="GO:0030266">
    <property type="term" value="F:quinate 3-dehydrogenase (NAD+) activity"/>
    <property type="evidence" value="ECO:0007669"/>
    <property type="project" value="UniProtKB-EC"/>
</dbReference>
<reference evidence="14" key="1">
    <citation type="journal article" date="2020" name="Appl. Environ. Microbiol.">
        <title>Medium-Chain Fatty Acid Synthesis by 'Candidatus Weimeria bifida' gen. nov., sp. nov., and 'Candidatus Pseudoramibacter fermentans' sp. nov.</title>
        <authorList>
            <person name="Scarborough M.J."/>
            <person name="Myers K.S."/>
            <person name="Donohue T.J."/>
            <person name="Noguera D.R."/>
        </authorList>
    </citation>
    <scope>NUCLEOTIDE SEQUENCE</scope>
    <source>
        <strain evidence="14">EUB1.1</strain>
    </source>
</reference>
<feature type="binding site" evidence="10">
    <location>
        <begin position="154"/>
        <end position="159"/>
    </location>
    <ligand>
        <name>NADP(+)</name>
        <dbReference type="ChEBI" id="CHEBI:58349"/>
    </ligand>
</feature>
<evidence type="ECO:0000259" key="11">
    <source>
        <dbReference type="Pfam" id="PF01488"/>
    </source>
</evidence>
<dbReference type="PANTHER" id="PTHR21089:SF1">
    <property type="entry name" value="BIFUNCTIONAL 3-DEHYDROQUINATE DEHYDRATASE_SHIKIMATE DEHYDROGENASE, CHLOROPLASTIC"/>
    <property type="match status" value="1"/>
</dbReference>
<feature type="binding site" evidence="10">
    <location>
        <position position="251"/>
    </location>
    <ligand>
        <name>NADP(+)</name>
        <dbReference type="ChEBI" id="CHEBI:58349"/>
    </ligand>
</feature>
<evidence type="ECO:0000256" key="2">
    <source>
        <dbReference type="ARBA" id="ARBA00022605"/>
    </source>
</evidence>
<dbReference type="InterPro" id="IPR046346">
    <property type="entry name" value="Aminoacid_DH-like_N_sf"/>
</dbReference>
<evidence type="ECO:0000256" key="5">
    <source>
        <dbReference type="ARBA" id="ARBA00023141"/>
    </source>
</evidence>
<dbReference type="EMBL" id="VOGB01000004">
    <property type="protein sequence ID" value="MQM72426.1"/>
    <property type="molecule type" value="Genomic_DNA"/>
</dbReference>
<dbReference type="Proteomes" id="UP000473648">
    <property type="component" value="Unassembled WGS sequence"/>
</dbReference>
<comment type="catalytic activity">
    <reaction evidence="7">
        <text>L-quinate + NAD(+) = 3-dehydroquinate + NADH + H(+)</text>
        <dbReference type="Rhea" id="RHEA:22364"/>
        <dbReference type="ChEBI" id="CHEBI:15378"/>
        <dbReference type="ChEBI" id="CHEBI:29751"/>
        <dbReference type="ChEBI" id="CHEBI:32364"/>
        <dbReference type="ChEBI" id="CHEBI:57540"/>
        <dbReference type="ChEBI" id="CHEBI:57945"/>
        <dbReference type="EC" id="1.1.1.24"/>
    </reaction>
</comment>
<evidence type="ECO:0000256" key="6">
    <source>
        <dbReference type="ARBA" id="ARBA00049442"/>
    </source>
</evidence>
<accession>A0A6L5GR87</accession>
<dbReference type="AlphaFoldDB" id="A0A6L5GR87"/>
<evidence type="ECO:0000259" key="12">
    <source>
        <dbReference type="Pfam" id="PF08501"/>
    </source>
</evidence>
<dbReference type="InterPro" id="IPR022893">
    <property type="entry name" value="Shikimate_DH_fam"/>
</dbReference>
<comment type="catalytic activity">
    <reaction evidence="6 10">
        <text>shikimate + NADP(+) = 3-dehydroshikimate + NADPH + H(+)</text>
        <dbReference type="Rhea" id="RHEA:17737"/>
        <dbReference type="ChEBI" id="CHEBI:15378"/>
        <dbReference type="ChEBI" id="CHEBI:16630"/>
        <dbReference type="ChEBI" id="CHEBI:36208"/>
        <dbReference type="ChEBI" id="CHEBI:57783"/>
        <dbReference type="ChEBI" id="CHEBI:58349"/>
        <dbReference type="EC" id="1.1.1.25"/>
    </reaction>
</comment>
<organism evidence="14 15">
    <name type="scientific">Candidatus Pseudoramibacter fermentans</name>
    <dbReference type="NCBI Taxonomy" id="2594427"/>
    <lineage>
        <taxon>Bacteria</taxon>
        <taxon>Bacillati</taxon>
        <taxon>Bacillota</taxon>
        <taxon>Clostridia</taxon>
        <taxon>Eubacteriales</taxon>
        <taxon>Eubacteriaceae</taxon>
        <taxon>Pseudoramibacter</taxon>
    </lineage>
</organism>
<dbReference type="PANTHER" id="PTHR21089">
    <property type="entry name" value="SHIKIMATE DEHYDROGENASE"/>
    <property type="match status" value="1"/>
</dbReference>
<dbReference type="SUPFAM" id="SSF53223">
    <property type="entry name" value="Aminoacid dehydrogenase-like, N-terminal domain"/>
    <property type="match status" value="1"/>
</dbReference>
<comment type="catalytic activity">
    <reaction evidence="8">
        <text>shikimate + NAD(+) = 3-dehydroshikimate + NADH + H(+)</text>
        <dbReference type="Rhea" id="RHEA:17741"/>
        <dbReference type="ChEBI" id="CHEBI:15378"/>
        <dbReference type="ChEBI" id="CHEBI:16630"/>
        <dbReference type="ChEBI" id="CHEBI:36208"/>
        <dbReference type="ChEBI" id="CHEBI:57540"/>
        <dbReference type="ChEBI" id="CHEBI:57945"/>
    </reaction>
</comment>
<sequence>MNDGNTTLYGVLGHPIHHSFSPAIHTAAFEANGLNATYLAFDVAEDQLEKAVDGLVTLDAKGWNLTMPHKTKMCGLCDELSEAAAIVGAVNTVVNDHGHLTGHITDGAGFTAMLRAQNFDVKGKRVVLFGAGGAARAVAVQLALDGAAALSIVNRTLSKAGMLADLISANTACDARAIALSDEKAAAEQILAADLLVNGTKLGMAPNPDTCVLTDPALLQNKPVLADFVYNPLNTRFLQMGREAGCRTFDGLGMLLWQGALAFKLWTGEDMPVAAVRQRVFHQ</sequence>
<comment type="subunit">
    <text evidence="10">Homodimer.</text>
</comment>
<gene>
    <name evidence="10" type="primary">aroE</name>
    <name evidence="14" type="ORF">FRC53_03150</name>
</gene>
<evidence type="ECO:0000256" key="10">
    <source>
        <dbReference type="HAMAP-Rule" id="MF_00222"/>
    </source>
</evidence>
<dbReference type="Pfam" id="PF01488">
    <property type="entry name" value="Shikimate_DH"/>
    <property type="match status" value="1"/>
</dbReference>
<feature type="binding site" evidence="10">
    <location>
        <position position="230"/>
    </location>
    <ligand>
        <name>shikimate</name>
        <dbReference type="ChEBI" id="CHEBI:36208"/>
    </ligand>
</feature>
<proteinExistence type="inferred from homology"/>
<keyword evidence="2 10" id="KW-0028">Amino-acid biosynthesis</keyword>
<evidence type="ECO:0000256" key="8">
    <source>
        <dbReference type="ARBA" id="ARBA00052329"/>
    </source>
</evidence>
<dbReference type="GO" id="GO:0050661">
    <property type="term" value="F:NADP binding"/>
    <property type="evidence" value="ECO:0007669"/>
    <property type="project" value="InterPro"/>
</dbReference>
<evidence type="ECO:0000256" key="9">
    <source>
        <dbReference type="ARBA" id="ARBA00060613"/>
    </source>
</evidence>
<feature type="binding site" evidence="10">
    <location>
        <position position="66"/>
    </location>
    <ligand>
        <name>shikimate</name>
        <dbReference type="ChEBI" id="CHEBI:36208"/>
    </ligand>
</feature>
<dbReference type="InterPro" id="IPR036291">
    <property type="entry name" value="NAD(P)-bd_dom_sf"/>
</dbReference>
<dbReference type="UniPathway" id="UPA00053">
    <property type="reaction ID" value="UER00087"/>
</dbReference>
<evidence type="ECO:0000259" key="13">
    <source>
        <dbReference type="Pfam" id="PF18317"/>
    </source>
</evidence>
<feature type="binding site" evidence="10">
    <location>
        <position position="228"/>
    </location>
    <ligand>
        <name>NADP(+)</name>
        <dbReference type="ChEBI" id="CHEBI:58349"/>
    </ligand>
</feature>
<feature type="binding site" evidence="10">
    <location>
        <position position="106"/>
    </location>
    <ligand>
        <name>shikimate</name>
        <dbReference type="ChEBI" id="CHEBI:36208"/>
    </ligand>
</feature>
<name>A0A6L5GR87_9FIRM</name>
<dbReference type="GO" id="GO:0009423">
    <property type="term" value="P:chorismate biosynthetic process"/>
    <property type="evidence" value="ECO:0007669"/>
    <property type="project" value="UniProtKB-UniRule"/>
</dbReference>
<feature type="domain" description="Quinate/shikimate 5-dehydrogenase/glutamyl-tRNA reductase" evidence="11">
    <location>
        <begin position="117"/>
        <end position="171"/>
    </location>
</feature>
<dbReference type="GO" id="GO:0019632">
    <property type="term" value="P:shikimate metabolic process"/>
    <property type="evidence" value="ECO:0007669"/>
    <property type="project" value="InterPro"/>
</dbReference>
<evidence type="ECO:0000256" key="1">
    <source>
        <dbReference type="ARBA" id="ARBA00004871"/>
    </source>
</evidence>
<dbReference type="EC" id="1.1.1.25" evidence="10"/>
<feature type="binding site" evidence="10">
    <location>
        <begin position="130"/>
        <end position="134"/>
    </location>
    <ligand>
        <name>NADP(+)</name>
        <dbReference type="ChEBI" id="CHEBI:58349"/>
    </ligand>
</feature>
<dbReference type="NCBIfam" id="TIGR00507">
    <property type="entry name" value="aroE"/>
    <property type="match status" value="1"/>
</dbReference>
<feature type="binding site" evidence="10">
    <location>
        <begin position="19"/>
        <end position="21"/>
    </location>
    <ligand>
        <name>shikimate</name>
        <dbReference type="ChEBI" id="CHEBI:36208"/>
    </ligand>
</feature>
<dbReference type="Pfam" id="PF18317">
    <property type="entry name" value="SDH_C"/>
    <property type="match status" value="1"/>
</dbReference>
<feature type="active site" description="Proton acceptor" evidence="10">
    <location>
        <position position="70"/>
    </location>
</feature>
<dbReference type="InterPro" id="IPR041121">
    <property type="entry name" value="SDH_C"/>
</dbReference>
<feature type="binding site" evidence="10">
    <location>
        <position position="82"/>
    </location>
    <ligand>
        <name>NADP(+)</name>
        <dbReference type="ChEBI" id="CHEBI:58349"/>
    </ligand>
</feature>
<keyword evidence="4 10" id="KW-0560">Oxidoreductase</keyword>
<dbReference type="GO" id="GO:0008652">
    <property type="term" value="P:amino acid biosynthetic process"/>
    <property type="evidence" value="ECO:0007669"/>
    <property type="project" value="UniProtKB-KW"/>
</dbReference>
<dbReference type="HAMAP" id="MF_00222">
    <property type="entry name" value="Shikimate_DH_AroE"/>
    <property type="match status" value="1"/>
</dbReference>
<evidence type="ECO:0000256" key="4">
    <source>
        <dbReference type="ARBA" id="ARBA00023002"/>
    </source>
</evidence>
<dbReference type="NCBIfam" id="NF001319">
    <property type="entry name" value="PRK00258.3-3"/>
    <property type="match status" value="1"/>
</dbReference>
<feature type="binding site" evidence="10">
    <location>
        <position position="91"/>
    </location>
    <ligand>
        <name>shikimate</name>
        <dbReference type="ChEBI" id="CHEBI:36208"/>
    </ligand>
</feature>
<dbReference type="Gene3D" id="3.40.50.720">
    <property type="entry name" value="NAD(P)-binding Rossmann-like Domain"/>
    <property type="match status" value="1"/>
</dbReference>
<dbReference type="CDD" id="cd01065">
    <property type="entry name" value="NAD_bind_Shikimate_DH"/>
    <property type="match status" value="1"/>
</dbReference>
<dbReference type="InterPro" id="IPR011342">
    <property type="entry name" value="Shikimate_DH"/>
</dbReference>
<evidence type="ECO:0000313" key="14">
    <source>
        <dbReference type="EMBL" id="MQM72426.1"/>
    </source>
</evidence>
<evidence type="ECO:0000313" key="15">
    <source>
        <dbReference type="Proteomes" id="UP000473648"/>
    </source>
</evidence>
<dbReference type="InterPro" id="IPR006151">
    <property type="entry name" value="Shikm_DH/Glu-tRNA_Rdtase"/>
</dbReference>
<evidence type="ECO:0000256" key="7">
    <source>
        <dbReference type="ARBA" id="ARBA00051639"/>
    </source>
</evidence>
<keyword evidence="15" id="KW-1185">Reference proteome</keyword>
<dbReference type="GO" id="GO:0004764">
    <property type="term" value="F:shikimate 3-dehydrogenase (NADP+) activity"/>
    <property type="evidence" value="ECO:0007669"/>
    <property type="project" value="UniProtKB-UniRule"/>
</dbReference>
<dbReference type="GO" id="GO:0009073">
    <property type="term" value="P:aromatic amino acid family biosynthetic process"/>
    <property type="evidence" value="ECO:0007669"/>
    <property type="project" value="UniProtKB-KW"/>
</dbReference>
<comment type="function">
    <text evidence="10">Involved in the biosynthesis of the chorismate, which leads to the biosynthesis of aromatic amino acids. Catalyzes the reversible NADPH linked reduction of 3-dehydroshikimate (DHSA) to yield shikimate (SA).</text>
</comment>
<dbReference type="Gene3D" id="3.40.50.10860">
    <property type="entry name" value="Leucine Dehydrogenase, chain A, domain 1"/>
    <property type="match status" value="1"/>
</dbReference>
<comment type="pathway">
    <text evidence="9">Aromatic compound metabolism; 3,4-dihydroxybenzoate biosynthesis; 3-dehydroquinate from D-quinate (NAD(+) route).</text>
</comment>
<keyword evidence="5 10" id="KW-0057">Aromatic amino acid biosynthesis</keyword>
<dbReference type="FunFam" id="3.40.50.720:FF:000086">
    <property type="entry name" value="Quinate/shikimate dehydrogenase"/>
    <property type="match status" value="1"/>
</dbReference>
<dbReference type="InterPro" id="IPR013708">
    <property type="entry name" value="Shikimate_DH-bd_N"/>
</dbReference>
<evidence type="ECO:0000256" key="3">
    <source>
        <dbReference type="ARBA" id="ARBA00022857"/>
    </source>
</evidence>
<feature type="binding site" evidence="10">
    <location>
        <position position="258"/>
    </location>
    <ligand>
        <name>shikimate</name>
        <dbReference type="ChEBI" id="CHEBI:36208"/>
    </ligand>
</feature>
<comment type="pathway">
    <text evidence="1 10">Metabolic intermediate biosynthesis; chorismate biosynthesis; chorismate from D-erythrose 4-phosphate and phosphoenolpyruvate: step 4/7.</text>
</comment>
<dbReference type="SUPFAM" id="SSF51735">
    <property type="entry name" value="NAD(P)-binding Rossmann-fold domains"/>
    <property type="match status" value="1"/>
</dbReference>
<comment type="caution">
    <text evidence="14">The sequence shown here is derived from an EMBL/GenBank/DDBJ whole genome shotgun (WGS) entry which is preliminary data.</text>
</comment>
<dbReference type="Pfam" id="PF08501">
    <property type="entry name" value="Shikimate_dh_N"/>
    <property type="match status" value="1"/>
</dbReference>
<feature type="domain" description="SDH C-terminal" evidence="13">
    <location>
        <begin position="251"/>
        <end position="280"/>
    </location>
</feature>
<comment type="similarity">
    <text evidence="10">Belongs to the shikimate dehydrogenase family.</text>
</comment>
<protein>
    <recommendedName>
        <fullName evidence="10">Shikimate dehydrogenase (NADP(+))</fullName>
        <shortName evidence="10">SDH</shortName>
        <ecNumber evidence="10">1.1.1.25</ecNumber>
    </recommendedName>
</protein>
<keyword evidence="3 10" id="KW-0521">NADP</keyword>
<feature type="domain" description="Shikimate dehydrogenase substrate binding N-terminal" evidence="12">
    <location>
        <begin position="11"/>
        <end position="93"/>
    </location>
</feature>